<dbReference type="InterPro" id="IPR018521">
    <property type="entry name" value="TopoIB_AS"/>
</dbReference>
<feature type="compositionally biased region" description="Basic residues" evidence="11">
    <location>
        <begin position="76"/>
        <end position="88"/>
    </location>
</feature>
<dbReference type="AlphaFoldDB" id="A0A060Y0R8"/>
<feature type="domain" description="DNA topoisomerase I eukaryotic-type" evidence="12">
    <location>
        <begin position="461"/>
        <end position="838"/>
    </location>
</feature>
<dbReference type="InterPro" id="IPR013500">
    <property type="entry name" value="TopoI_cat_euk"/>
</dbReference>
<comment type="subcellular location">
    <subcellularLocation>
        <location evidence="2">Nucleus</location>
    </subcellularLocation>
</comment>
<dbReference type="FunFam" id="1.10.10.41:FF:000001">
    <property type="entry name" value="DNA topoisomerase I"/>
    <property type="match status" value="1"/>
</dbReference>
<comment type="catalytic activity">
    <reaction evidence="1 8 9">
        <text>ATP-independent breakage of single-stranded DNA, followed by passage and rejoining.</text>
        <dbReference type="EC" id="5.6.2.1"/>
    </reaction>
</comment>
<evidence type="ECO:0000313" key="13">
    <source>
        <dbReference type="EMBL" id="CDQ85296.1"/>
    </source>
</evidence>
<evidence type="ECO:0000256" key="3">
    <source>
        <dbReference type="ARBA" id="ARBA00006645"/>
    </source>
</evidence>
<dbReference type="FunFam" id="3.90.15.10:FF:000001">
    <property type="entry name" value="DNA topoisomerase I"/>
    <property type="match status" value="1"/>
</dbReference>
<keyword evidence="10" id="KW-0175">Coiled coil</keyword>
<dbReference type="InterPro" id="IPR036202">
    <property type="entry name" value="TopoI_DNA-bd_euk_N_sf"/>
</dbReference>
<dbReference type="SUPFAM" id="SSF46596">
    <property type="entry name" value="Eukaryotic DNA topoisomerase I, dispensable insert domain"/>
    <property type="match status" value="1"/>
</dbReference>
<keyword evidence="5 8" id="KW-0238">DNA-binding</keyword>
<dbReference type="Pfam" id="PF02919">
    <property type="entry name" value="Topoisom_I_N"/>
    <property type="match status" value="1"/>
</dbReference>
<keyword evidence="6 8" id="KW-0413">Isomerase</keyword>
<evidence type="ECO:0000256" key="2">
    <source>
        <dbReference type="ARBA" id="ARBA00004123"/>
    </source>
</evidence>
<dbReference type="InterPro" id="IPR013034">
    <property type="entry name" value="DNA_topo_DNA_db_N_dom1"/>
</dbReference>
<dbReference type="GO" id="GO:0005694">
    <property type="term" value="C:chromosome"/>
    <property type="evidence" value="ECO:0007669"/>
    <property type="project" value="InterPro"/>
</dbReference>
<sequence length="866" mass="100309">MSSQSHRECNGHDCELRTRTTLFTVMKLEDNEGHGGAETSSRKRTASESKIDESPTDRKRSKDGERDKKEETELKHKAKHSSSKHPRKPLQEPKITSSGGLKAVSENDHADVKTKSVAMDASLPSEKNTIDLNNNISAKHTESDERKVTKTELQEVDLFAPIEHSDMERSDKKSKKTGDSQKDNKHKHKSKSSKKGHHRTDERKVGEISANSSDGNSKKRKSKDSCETDVLPTGDSKKETAVKKENAKKEREKKDRSGKDTKTSDEKKRKNKPEGKEESKKKKKDGDDGKTKKGGKKEGEDSTWKWWEEGNSNNGNKWTTLEHKGPLFPPEYEPLPNNVSFFYNGNPVKLTLPAEEVATFYAKMLDHEYTTKSSFQENFFTDWREEMSVEEREQIKKLSKCDFTHINKYFLDKSEEKKAMTKEQKQVLKEENNKLTEEYGFCELDGHREKIGNFRVEPPGLFRGRGEHPKMGKLKKRIQPEEITINCSKGSNIPVAPKGHRWRKVQHDNTVTWLASWVENVQGNFKYVMLNPSSKLKGEKDWQKYEVARKLKLKVETIRRLYREDWKNREMKTRQRGVALYFIDKLALRAGNEKEESETADTVGCCSLRVEHITLHQEKGGQEFMVEFDFLGKDSIRYYNEVPVEGRVFKNLKLFMENKEPEDDLFDRINTTYLNKHLNQSMPGLTAKVFRTFNASTTLQEQLNKLTTADMSLEEKLLSYNRANRAVAILCNHQRAAPKTFEKSMQNLQDKIAQKQQQLDVARKELKDAKKEHKRGGTERTRKLVEKKEAVVKRLEEQLKKLQLQMTDREENKVIALGTSKLNYLDPRISVAWCRKFNVPIEKIYNKTQRDKFAWAIDMTEEDFQF</sequence>
<name>A0A060Y0R8_ONCMY</name>
<dbReference type="Gene3D" id="1.10.10.41">
    <property type="entry name" value="Yeast DNA topoisomerase - domain 1"/>
    <property type="match status" value="1"/>
</dbReference>
<dbReference type="Gene3D" id="2.170.11.10">
    <property type="entry name" value="DNA Topoisomerase I, domain 2"/>
    <property type="match status" value="1"/>
</dbReference>
<dbReference type="EMBL" id="FR906729">
    <property type="protein sequence ID" value="CDQ85296.1"/>
    <property type="molecule type" value="Genomic_DNA"/>
</dbReference>
<dbReference type="PANTHER" id="PTHR10290">
    <property type="entry name" value="DNA TOPOISOMERASE I"/>
    <property type="match status" value="1"/>
</dbReference>
<dbReference type="InterPro" id="IPR051062">
    <property type="entry name" value="Topoisomerase_IB"/>
</dbReference>
<dbReference type="GO" id="GO:0005730">
    <property type="term" value="C:nucleolus"/>
    <property type="evidence" value="ECO:0007669"/>
    <property type="project" value="TreeGrafter"/>
</dbReference>
<feature type="region of interest" description="Disordered" evidence="11">
    <location>
        <begin position="25"/>
        <end position="317"/>
    </location>
</feature>
<feature type="compositionally biased region" description="Polar residues" evidence="11">
    <location>
        <begin position="125"/>
        <end position="138"/>
    </location>
</feature>
<dbReference type="InterPro" id="IPR013499">
    <property type="entry name" value="TopoI_euk"/>
</dbReference>
<comment type="similarity">
    <text evidence="3 8 9">Belongs to the type IB topoisomerase family.</text>
</comment>
<dbReference type="InterPro" id="IPR014711">
    <property type="entry name" value="TopoI_cat_a-hlx-sub_euk"/>
</dbReference>
<dbReference type="FunFam" id="1.10.132.10:FF:000001">
    <property type="entry name" value="DNA topoisomerase I"/>
    <property type="match status" value="1"/>
</dbReference>
<dbReference type="GO" id="GO:0006265">
    <property type="term" value="P:DNA topological change"/>
    <property type="evidence" value="ECO:0007669"/>
    <property type="project" value="UniProtKB-UniRule"/>
</dbReference>
<dbReference type="STRING" id="8022.A0A060Y0R8"/>
<dbReference type="GO" id="GO:0003917">
    <property type="term" value="F:DNA topoisomerase type I (single strand cut, ATP-independent) activity"/>
    <property type="evidence" value="ECO:0007669"/>
    <property type="project" value="UniProtKB-UniRule"/>
</dbReference>
<dbReference type="PROSITE" id="PS52038">
    <property type="entry name" value="TOPO_IB_2"/>
    <property type="match status" value="1"/>
</dbReference>
<dbReference type="PaxDb" id="8022-A0A060Y0R8"/>
<organism evidence="13 14">
    <name type="scientific">Oncorhynchus mykiss</name>
    <name type="common">Rainbow trout</name>
    <name type="synonym">Salmo gairdneri</name>
    <dbReference type="NCBI Taxonomy" id="8022"/>
    <lineage>
        <taxon>Eukaryota</taxon>
        <taxon>Metazoa</taxon>
        <taxon>Chordata</taxon>
        <taxon>Craniata</taxon>
        <taxon>Vertebrata</taxon>
        <taxon>Euteleostomi</taxon>
        <taxon>Actinopterygii</taxon>
        <taxon>Neopterygii</taxon>
        <taxon>Teleostei</taxon>
        <taxon>Protacanthopterygii</taxon>
        <taxon>Salmoniformes</taxon>
        <taxon>Salmonidae</taxon>
        <taxon>Salmoninae</taxon>
        <taxon>Oncorhynchus</taxon>
    </lineage>
</organism>
<dbReference type="InterPro" id="IPR025834">
    <property type="entry name" value="TopoI_C_dom"/>
</dbReference>
<evidence type="ECO:0000256" key="7">
    <source>
        <dbReference type="ARBA" id="ARBA00023242"/>
    </source>
</evidence>
<evidence type="ECO:0000313" key="14">
    <source>
        <dbReference type="Proteomes" id="UP000193380"/>
    </source>
</evidence>
<feature type="coiled-coil region" evidence="10">
    <location>
        <begin position="745"/>
        <end position="812"/>
    </location>
</feature>
<evidence type="ECO:0000256" key="10">
    <source>
        <dbReference type="SAM" id="Coils"/>
    </source>
</evidence>
<dbReference type="Pfam" id="PF14370">
    <property type="entry name" value="Topo_C_assoc"/>
    <property type="match status" value="1"/>
</dbReference>
<dbReference type="GO" id="GO:0003677">
    <property type="term" value="F:DNA binding"/>
    <property type="evidence" value="ECO:0007669"/>
    <property type="project" value="UniProtKB-UniRule"/>
</dbReference>
<gene>
    <name evidence="13" type="ORF">GSONMT00045515001</name>
</gene>
<dbReference type="FunFam" id="2.170.11.10:FF:000001">
    <property type="entry name" value="DNA topoisomerase I"/>
    <property type="match status" value="1"/>
</dbReference>
<dbReference type="PROSITE" id="PS00176">
    <property type="entry name" value="TOPO_IB_1"/>
    <property type="match status" value="1"/>
</dbReference>
<evidence type="ECO:0000256" key="6">
    <source>
        <dbReference type="ARBA" id="ARBA00023235"/>
    </source>
</evidence>
<reference evidence="13" key="2">
    <citation type="submission" date="2014-03" db="EMBL/GenBank/DDBJ databases">
        <authorList>
            <person name="Genoscope - CEA"/>
        </authorList>
    </citation>
    <scope>NUCLEOTIDE SEQUENCE</scope>
</reference>
<evidence type="ECO:0000256" key="11">
    <source>
        <dbReference type="SAM" id="MobiDB-lite"/>
    </source>
</evidence>
<evidence type="ECO:0000256" key="8">
    <source>
        <dbReference type="PROSITE-ProRule" id="PRU01382"/>
    </source>
</evidence>
<dbReference type="EC" id="5.6.2.1" evidence="9"/>
<dbReference type="InterPro" id="IPR001631">
    <property type="entry name" value="TopoI"/>
</dbReference>
<feature type="active site" description="O-(3'-phospho-DNA)-tyrosine intermediate" evidence="8">
    <location>
        <position position="824"/>
    </location>
</feature>
<protein>
    <recommendedName>
        <fullName evidence="9">DNA topoisomerase I</fullName>
        <ecNumber evidence="9">5.6.2.1</ecNumber>
    </recommendedName>
    <alternativeName>
        <fullName evidence="9">DNA topoisomerase 1</fullName>
    </alternativeName>
</protein>
<dbReference type="CDD" id="cd00659">
    <property type="entry name" value="Topo_IB_C"/>
    <property type="match status" value="1"/>
</dbReference>
<feature type="compositionally biased region" description="Basic and acidic residues" evidence="11">
    <location>
        <begin position="105"/>
        <end position="114"/>
    </location>
</feature>
<dbReference type="Gene3D" id="1.10.132.10">
    <property type="match status" value="1"/>
</dbReference>
<proteinExistence type="inferred from homology"/>
<feature type="compositionally biased region" description="Basic and acidic residues" evidence="11">
    <location>
        <begin position="139"/>
        <end position="153"/>
    </location>
</feature>
<dbReference type="InterPro" id="IPR014727">
    <property type="entry name" value="TopoI_cat_a/b-sub_euk"/>
</dbReference>
<feature type="compositionally biased region" description="Basic and acidic residues" evidence="11">
    <location>
        <begin position="163"/>
        <end position="183"/>
    </location>
</feature>
<feature type="compositionally biased region" description="Basic residues" evidence="11">
    <location>
        <begin position="184"/>
        <end position="198"/>
    </location>
</feature>
<dbReference type="CDD" id="cd03488">
    <property type="entry name" value="Topoisomer_IB_N_htopoI_like"/>
    <property type="match status" value="1"/>
</dbReference>
<dbReference type="SUPFAM" id="SSF56349">
    <property type="entry name" value="DNA breaking-rejoining enzymes"/>
    <property type="match status" value="1"/>
</dbReference>
<feature type="compositionally biased region" description="Basic and acidic residues" evidence="11">
    <location>
        <begin position="235"/>
        <end position="308"/>
    </location>
</feature>
<feature type="coiled-coil region" evidence="10">
    <location>
        <begin position="411"/>
        <end position="438"/>
    </location>
</feature>
<evidence type="ECO:0000256" key="5">
    <source>
        <dbReference type="ARBA" id="ARBA00023125"/>
    </source>
</evidence>
<evidence type="ECO:0000256" key="9">
    <source>
        <dbReference type="RuleBase" id="RU365101"/>
    </source>
</evidence>
<feature type="compositionally biased region" description="Basic and acidic residues" evidence="11">
    <location>
        <begin position="45"/>
        <end position="75"/>
    </location>
</feature>
<dbReference type="SUPFAM" id="SSF56741">
    <property type="entry name" value="Eukaryotic DNA topoisomerase I, N-terminal DNA-binding fragment"/>
    <property type="match status" value="1"/>
</dbReference>
<dbReference type="InterPro" id="IPR008336">
    <property type="entry name" value="TopoI_DNA-bd_euk"/>
</dbReference>
<comment type="function">
    <text evidence="9">Releases the supercoiling and torsional tension of DNA introduced during the DNA replication and transcription by transiently cleaving and rejoining one strand of the DNA duplex. Introduces a single-strand break via transesterification at the specific target site 5'-[CT]CCTTp site in duplex DNA. The scissile phosphodiester is attacked by the catalytic tyrosine of the enzyme, resulting in the formation of a DNA-(3'-phosphotyrosyl)-enzyme intermediate and the expulsion of a 5'-OH DNA strand. The free DNA strand then undergoes passage around the unbroken strand thus removing DNA supercoils. Finally, in the religation step, the DNA 5'-OH attacks the covalent intermediate to expel the active-site tyrosine and restore the DNA phosphodiester backbone.</text>
</comment>
<keyword evidence="4 8" id="KW-0799">Topoisomerase</keyword>
<accession>A0A060Y0R8</accession>
<keyword evidence="7" id="KW-0539">Nucleus</keyword>
<dbReference type="InterPro" id="IPR011010">
    <property type="entry name" value="DNA_brk_join_enz"/>
</dbReference>
<dbReference type="Proteomes" id="UP000193380">
    <property type="component" value="Unassembled WGS sequence"/>
</dbReference>
<evidence type="ECO:0000256" key="4">
    <source>
        <dbReference type="ARBA" id="ARBA00023029"/>
    </source>
</evidence>
<reference evidence="13" key="1">
    <citation type="journal article" date="2014" name="Nat. Commun.">
        <title>The rainbow trout genome provides novel insights into evolution after whole-genome duplication in vertebrates.</title>
        <authorList>
            <person name="Berthelot C."/>
            <person name="Brunet F."/>
            <person name="Chalopin D."/>
            <person name="Juanchich A."/>
            <person name="Bernard M."/>
            <person name="Noel B."/>
            <person name="Bento P."/>
            <person name="Da Silva C."/>
            <person name="Labadie K."/>
            <person name="Alberti A."/>
            <person name="Aury J.M."/>
            <person name="Louis A."/>
            <person name="Dehais P."/>
            <person name="Bardou P."/>
            <person name="Montfort J."/>
            <person name="Klopp C."/>
            <person name="Cabau C."/>
            <person name="Gaspin C."/>
            <person name="Thorgaard G.H."/>
            <person name="Boussaha M."/>
            <person name="Quillet E."/>
            <person name="Guyomard R."/>
            <person name="Galiana D."/>
            <person name="Bobe J."/>
            <person name="Volff J.N."/>
            <person name="Genet C."/>
            <person name="Wincker P."/>
            <person name="Jaillon O."/>
            <person name="Roest Crollius H."/>
            <person name="Guiguen Y."/>
        </authorList>
    </citation>
    <scope>NUCLEOTIDE SEQUENCE [LARGE SCALE GENOMIC DNA]</scope>
</reference>
<evidence type="ECO:0000259" key="12">
    <source>
        <dbReference type="SMART" id="SM00435"/>
    </source>
</evidence>
<dbReference type="GO" id="GO:0006260">
    <property type="term" value="P:DNA replication"/>
    <property type="evidence" value="ECO:0007669"/>
    <property type="project" value="TreeGrafter"/>
</dbReference>
<dbReference type="PRINTS" id="PR00416">
    <property type="entry name" value="EUTPISMRASEI"/>
</dbReference>
<dbReference type="GO" id="GO:0007059">
    <property type="term" value="P:chromosome segregation"/>
    <property type="evidence" value="ECO:0007669"/>
    <property type="project" value="TreeGrafter"/>
</dbReference>
<dbReference type="PANTHER" id="PTHR10290:SF1">
    <property type="entry name" value="DNA TOPOISOMERASE I, MITOCHONDRIAL"/>
    <property type="match status" value="1"/>
</dbReference>
<dbReference type="SMART" id="SM00435">
    <property type="entry name" value="TOPEUc"/>
    <property type="match status" value="1"/>
</dbReference>
<evidence type="ECO:0000256" key="1">
    <source>
        <dbReference type="ARBA" id="ARBA00000213"/>
    </source>
</evidence>
<dbReference type="InterPro" id="IPR048045">
    <property type="entry name" value="Topoisomer_I_DNA-bd"/>
</dbReference>
<dbReference type="InterPro" id="IPR013030">
    <property type="entry name" value="DNA_topo_DNA_db_N_dom2"/>
</dbReference>
<dbReference type="Pfam" id="PF01028">
    <property type="entry name" value="Topoisom_I"/>
    <property type="match status" value="1"/>
</dbReference>
<dbReference type="Gene3D" id="3.90.15.10">
    <property type="entry name" value="Topoisomerase I, Chain A, domain 3"/>
    <property type="match status" value="1"/>
</dbReference>